<dbReference type="Proteomes" id="UP000034883">
    <property type="component" value="Chromosome"/>
</dbReference>
<evidence type="ECO:0000259" key="1">
    <source>
        <dbReference type="Pfam" id="PF13649"/>
    </source>
</evidence>
<keyword evidence="3" id="KW-1185">Reference proteome</keyword>
<sequence length="334" mass="36688">MALLDRSVSTIARGIRAVRLRTPSVHALSEIRAQAASRALDRARPHARAIASPLRAGEPDARRALARIAESALDHMRREVREEASRRGLLTSLAIGLDERFSRTDEPEWLDDPEFDRAARVRALEHLDALNVMVGGYAAFFDALRPYLGRDRSRPTRVLDLASGHGGFALAAARMARDEGLAIELCATDLKREYLDIGAAVARREALDVRFEVQDALDLSGIEPGAYDVIVSTQSLHHFPPGLVAVLASEASRVAGRGVVLIDGYRSRMHAVVVGSIGLLRFRDVAFAHDGWVSFRRFFVPEELEVLARLGPEGDRADARWMPPTHCVVTIPTG</sequence>
<name>A0A0F6VZK9_9BACT</name>
<dbReference type="InterPro" id="IPR029063">
    <property type="entry name" value="SAM-dependent_MTases_sf"/>
</dbReference>
<evidence type="ECO:0000313" key="2">
    <source>
        <dbReference type="EMBL" id="AKF03630.1"/>
    </source>
</evidence>
<dbReference type="Gene3D" id="3.40.50.150">
    <property type="entry name" value="Vaccinia Virus protein VP39"/>
    <property type="match status" value="1"/>
</dbReference>
<dbReference type="RefSeq" id="WP_053231067.1">
    <property type="nucleotide sequence ID" value="NZ_CP011125.1"/>
</dbReference>
<dbReference type="Pfam" id="PF13649">
    <property type="entry name" value="Methyltransf_25"/>
    <property type="match status" value="1"/>
</dbReference>
<dbReference type="STRING" id="927083.DB32_000779"/>
<accession>A0A0F6VZK9</accession>
<gene>
    <name evidence="2" type="ORF">DB32_000779</name>
</gene>
<evidence type="ECO:0000313" key="3">
    <source>
        <dbReference type="Proteomes" id="UP000034883"/>
    </source>
</evidence>
<dbReference type="EMBL" id="CP011125">
    <property type="protein sequence ID" value="AKF03630.1"/>
    <property type="molecule type" value="Genomic_DNA"/>
</dbReference>
<feature type="domain" description="Methyltransferase" evidence="1">
    <location>
        <begin position="158"/>
        <end position="254"/>
    </location>
</feature>
<dbReference type="CDD" id="cd02440">
    <property type="entry name" value="AdoMet_MTases"/>
    <property type="match status" value="1"/>
</dbReference>
<organism evidence="2 3">
    <name type="scientific">Sandaracinus amylolyticus</name>
    <dbReference type="NCBI Taxonomy" id="927083"/>
    <lineage>
        <taxon>Bacteria</taxon>
        <taxon>Pseudomonadati</taxon>
        <taxon>Myxococcota</taxon>
        <taxon>Polyangia</taxon>
        <taxon>Polyangiales</taxon>
        <taxon>Sandaracinaceae</taxon>
        <taxon>Sandaracinus</taxon>
    </lineage>
</organism>
<dbReference type="SUPFAM" id="SSF53335">
    <property type="entry name" value="S-adenosyl-L-methionine-dependent methyltransferases"/>
    <property type="match status" value="1"/>
</dbReference>
<reference evidence="2 3" key="1">
    <citation type="submission" date="2015-03" db="EMBL/GenBank/DDBJ databases">
        <title>Genome assembly of Sandaracinus amylolyticus DSM 53668.</title>
        <authorList>
            <person name="Sharma G."/>
            <person name="Subramanian S."/>
        </authorList>
    </citation>
    <scope>NUCLEOTIDE SEQUENCE [LARGE SCALE GENOMIC DNA]</scope>
    <source>
        <strain evidence="2 3">DSM 53668</strain>
    </source>
</reference>
<dbReference type="KEGG" id="samy:DB32_000779"/>
<dbReference type="InterPro" id="IPR041698">
    <property type="entry name" value="Methyltransf_25"/>
</dbReference>
<protein>
    <recommendedName>
        <fullName evidence="1">Methyltransferase domain-containing protein</fullName>
    </recommendedName>
</protein>
<proteinExistence type="predicted"/>
<dbReference type="AlphaFoldDB" id="A0A0F6VZK9"/>
<dbReference type="OrthoDB" id="9797252at2"/>